<dbReference type="Pfam" id="PF07833">
    <property type="entry name" value="Cu_amine_oxidN1"/>
    <property type="match status" value="1"/>
</dbReference>
<organism evidence="2 3">
    <name type="scientific">Pelotomaculum thermopropionicum</name>
    <dbReference type="NCBI Taxonomy" id="110500"/>
    <lineage>
        <taxon>Bacteria</taxon>
        <taxon>Bacillati</taxon>
        <taxon>Bacillota</taxon>
        <taxon>Clostridia</taxon>
        <taxon>Eubacteriales</taxon>
        <taxon>Desulfotomaculaceae</taxon>
        <taxon>Pelotomaculum</taxon>
    </lineage>
</organism>
<dbReference type="SUPFAM" id="SSF55383">
    <property type="entry name" value="Copper amine oxidase, domain N"/>
    <property type="match status" value="2"/>
</dbReference>
<comment type="caution">
    <text evidence="2">The sequence shown here is derived from an EMBL/GenBank/DDBJ whole genome shotgun (WGS) entry which is preliminary data.</text>
</comment>
<sequence length="645" mass="71246">MKKFIIFILLVALAVIFTPWLQPEVDATGQHRATFLVAQRTYISDGQMKAMDVVPFIRNNRVYIPVRYLGRALGIADSDIIWDGTSKSVVICPDGAAIKLTAGSNLLYAGDKKRTMDVRALLEEGRMYIPARWFAEALGYEVKWDEAGRAVLVGPAGSLPEPPGAVSDLPVVGSYENFQSLLAGMQAQSGMLKKMSMKAPLVTEDLAGAAEARNMMSQSAENEAAADYSGTNVQVAGVDEADMVKTDGDYIYLVDENRVVITAACPPEDMKVVNTLEFAENSFSPQEIYVDGRYLVVIGHTQRYREIPGPVPLAESSAKMAAPGIMPPLYRSDTVKALVYDIRDKVNIKQVRELELGGRYVSSRKVGASFYLVANKNIYYTPLREMEGQGQDLKPFYYDPATSGDLVEMDFSGIKCFPGFIEPNYLVVAGINLDRPEEKADVQAFLGSGENIYASPENLYVAVTGHRYDAGTGFGLVPRPVNENVTRIYKFALNGGRLKYHSCGEVPGTILNQFSMDEHEGYFRIATTRGDIWRTNENTSKNNVYVMDQELNITGRLEDIAPGEKIYSARFMGNRGYLVTFRTVDPFFVIDLKDPRHPAILGALKIPGYSDYLHPYDDNHVLGFGKDTIEVGQKDRAGNETGSMA</sequence>
<reference evidence="3" key="1">
    <citation type="journal article" date="2015" name="MBio">
        <title>Genome-Resolved Metagenomic Analysis Reveals Roles for Candidate Phyla and Other Microbial Community Members in Biogeochemical Transformations in Oil Reservoirs.</title>
        <authorList>
            <person name="Hu P."/>
            <person name="Tom L."/>
            <person name="Singh A."/>
            <person name="Thomas B.C."/>
            <person name="Baker B.J."/>
            <person name="Piceno Y.M."/>
            <person name="Andersen G.L."/>
            <person name="Banfield J.F."/>
        </authorList>
    </citation>
    <scope>NUCLEOTIDE SEQUENCE [LARGE SCALE GENOMIC DNA]</scope>
</reference>
<gene>
    <name evidence="2" type="ORF">XD97_0731</name>
</gene>
<feature type="domain" description="Copper amine oxidase-like N-terminal" evidence="1">
    <location>
        <begin position="45"/>
        <end position="152"/>
    </location>
</feature>
<dbReference type="Pfam" id="PF09826">
    <property type="entry name" value="Beta_propel"/>
    <property type="match status" value="1"/>
</dbReference>
<dbReference type="AlphaFoldDB" id="A0A101HQ86"/>
<feature type="non-terminal residue" evidence="2">
    <location>
        <position position="645"/>
    </location>
</feature>
<evidence type="ECO:0000313" key="3">
    <source>
        <dbReference type="Proteomes" id="UP000054705"/>
    </source>
</evidence>
<accession>A0A101HQ86</accession>
<evidence type="ECO:0000259" key="1">
    <source>
        <dbReference type="Pfam" id="PF07833"/>
    </source>
</evidence>
<dbReference type="InterPro" id="IPR012854">
    <property type="entry name" value="Cu_amine_oxidase-like_N"/>
</dbReference>
<evidence type="ECO:0000313" key="2">
    <source>
        <dbReference type="EMBL" id="KUK81107.1"/>
    </source>
</evidence>
<dbReference type="Proteomes" id="UP000054705">
    <property type="component" value="Unassembled WGS sequence"/>
</dbReference>
<protein>
    <submittedName>
        <fullName evidence="2">Secreted protein</fullName>
    </submittedName>
</protein>
<dbReference type="InterPro" id="IPR019198">
    <property type="entry name" value="Beta_propeller_containing"/>
</dbReference>
<name>A0A101HQ86_9FIRM</name>
<proteinExistence type="predicted"/>
<dbReference type="EMBL" id="LGGS01000176">
    <property type="protein sequence ID" value="KUK81107.1"/>
    <property type="molecule type" value="Genomic_DNA"/>
</dbReference>
<dbReference type="InterPro" id="IPR036582">
    <property type="entry name" value="Mao_N_sf"/>
</dbReference>
<dbReference type="Gene3D" id="3.30.457.10">
    <property type="entry name" value="Copper amine oxidase-like, N-terminal domain"/>
    <property type="match status" value="2"/>
</dbReference>